<dbReference type="SUPFAM" id="SSF57095">
    <property type="entry name" value="Scorpion toxin-like"/>
    <property type="match status" value="1"/>
</dbReference>
<evidence type="ECO:0000259" key="2">
    <source>
        <dbReference type="Pfam" id="PF00304"/>
    </source>
</evidence>
<gene>
    <name evidence="3" type="ORF">PVAP13_6NG315001</name>
</gene>
<comment type="caution">
    <text evidence="3">The sequence shown here is derived from an EMBL/GenBank/DDBJ whole genome shotgun (WGS) entry which is preliminary data.</text>
</comment>
<dbReference type="Gene3D" id="3.30.30.10">
    <property type="entry name" value="Knottin, scorpion toxin-like"/>
    <property type="match status" value="1"/>
</dbReference>
<feature type="signal peptide" evidence="1">
    <location>
        <begin position="1"/>
        <end position="32"/>
    </location>
</feature>
<dbReference type="Pfam" id="PF00304">
    <property type="entry name" value="Gamma-thionin"/>
    <property type="match status" value="1"/>
</dbReference>
<evidence type="ECO:0000256" key="1">
    <source>
        <dbReference type="SAM" id="SignalP"/>
    </source>
</evidence>
<dbReference type="AlphaFoldDB" id="A0A8T0R5T0"/>
<protein>
    <recommendedName>
        <fullName evidence="2">Knottins-like domain-containing protein</fullName>
    </recommendedName>
</protein>
<reference evidence="3 4" key="1">
    <citation type="submission" date="2020-05" db="EMBL/GenBank/DDBJ databases">
        <title>WGS assembly of Panicum virgatum.</title>
        <authorList>
            <person name="Lovell J.T."/>
            <person name="Jenkins J."/>
            <person name="Shu S."/>
            <person name="Juenger T.E."/>
            <person name="Schmutz J."/>
        </authorList>
    </citation>
    <scope>NUCLEOTIDE SEQUENCE [LARGE SCALE GENOMIC DNA]</scope>
    <source>
        <strain evidence="4">cv. AP13</strain>
    </source>
</reference>
<evidence type="ECO:0000313" key="3">
    <source>
        <dbReference type="EMBL" id="KAG2580359.1"/>
    </source>
</evidence>
<feature type="domain" description="Knottins-like" evidence="2">
    <location>
        <begin position="36"/>
        <end position="83"/>
    </location>
</feature>
<keyword evidence="4" id="KW-1185">Reference proteome</keyword>
<proteinExistence type="predicted"/>
<dbReference type="Proteomes" id="UP000823388">
    <property type="component" value="Chromosome 6N"/>
</dbReference>
<feature type="chain" id="PRO_5035713714" description="Knottins-like domain-containing protein" evidence="1">
    <location>
        <begin position="33"/>
        <end position="85"/>
    </location>
</feature>
<sequence>MEPSRRNTSLSATTAIILLLVIVAAEMGSVGATRAACSHLSRYFSSLCLDDHSCEHVCKTESDDNIGGACDDFPPRCYCQTQCPP</sequence>
<dbReference type="InterPro" id="IPR036574">
    <property type="entry name" value="Scorpion_toxin-like_sf"/>
</dbReference>
<dbReference type="EMBL" id="CM029048">
    <property type="protein sequence ID" value="KAG2580359.1"/>
    <property type="molecule type" value="Genomic_DNA"/>
</dbReference>
<organism evidence="3 4">
    <name type="scientific">Panicum virgatum</name>
    <name type="common">Blackwell switchgrass</name>
    <dbReference type="NCBI Taxonomy" id="38727"/>
    <lineage>
        <taxon>Eukaryota</taxon>
        <taxon>Viridiplantae</taxon>
        <taxon>Streptophyta</taxon>
        <taxon>Embryophyta</taxon>
        <taxon>Tracheophyta</taxon>
        <taxon>Spermatophyta</taxon>
        <taxon>Magnoliopsida</taxon>
        <taxon>Liliopsida</taxon>
        <taxon>Poales</taxon>
        <taxon>Poaceae</taxon>
        <taxon>PACMAD clade</taxon>
        <taxon>Panicoideae</taxon>
        <taxon>Panicodae</taxon>
        <taxon>Paniceae</taxon>
        <taxon>Panicinae</taxon>
        <taxon>Panicum</taxon>
        <taxon>Panicum sect. Hiantes</taxon>
    </lineage>
</organism>
<accession>A0A8T0R5T0</accession>
<name>A0A8T0R5T0_PANVG</name>
<evidence type="ECO:0000313" key="4">
    <source>
        <dbReference type="Proteomes" id="UP000823388"/>
    </source>
</evidence>
<dbReference type="InterPro" id="IPR003614">
    <property type="entry name" value="Knottins"/>
</dbReference>
<keyword evidence="1" id="KW-0732">Signal</keyword>